<dbReference type="Proteomes" id="UP000177481">
    <property type="component" value="Unassembled WGS sequence"/>
</dbReference>
<protein>
    <recommendedName>
        <fullName evidence="2">IstB-like ATP-binding domain-containing protein</fullName>
    </recommendedName>
</protein>
<feature type="domain" description="IstB-like ATP-binding" evidence="2">
    <location>
        <begin position="75"/>
        <end position="186"/>
    </location>
</feature>
<feature type="compositionally biased region" description="Polar residues" evidence="1">
    <location>
        <begin position="188"/>
        <end position="197"/>
    </location>
</feature>
<evidence type="ECO:0000313" key="4">
    <source>
        <dbReference type="Proteomes" id="UP000177481"/>
    </source>
</evidence>
<dbReference type="Gene3D" id="3.40.50.300">
    <property type="entry name" value="P-loop containing nucleotide triphosphate hydrolases"/>
    <property type="match status" value="1"/>
</dbReference>
<dbReference type="EMBL" id="MEZX01000001">
    <property type="protein sequence ID" value="OGD65083.1"/>
    <property type="molecule type" value="Genomic_DNA"/>
</dbReference>
<accession>A0A1F5ECK4</accession>
<dbReference type="InterPro" id="IPR027417">
    <property type="entry name" value="P-loop_NTPase"/>
</dbReference>
<evidence type="ECO:0000256" key="1">
    <source>
        <dbReference type="SAM" id="MobiDB-lite"/>
    </source>
</evidence>
<evidence type="ECO:0000313" key="3">
    <source>
        <dbReference type="EMBL" id="OGD65083.1"/>
    </source>
</evidence>
<dbReference type="GO" id="GO:0005524">
    <property type="term" value="F:ATP binding"/>
    <property type="evidence" value="ECO:0007669"/>
    <property type="project" value="InterPro"/>
</dbReference>
<evidence type="ECO:0000259" key="2">
    <source>
        <dbReference type="Pfam" id="PF01695"/>
    </source>
</evidence>
<comment type="caution">
    <text evidence="3">The sequence shown here is derived from an EMBL/GenBank/DDBJ whole genome shotgun (WGS) entry which is preliminary data.</text>
</comment>
<dbReference type="Pfam" id="PF01695">
    <property type="entry name" value="IstB_IS21"/>
    <property type="match status" value="1"/>
</dbReference>
<feature type="region of interest" description="Disordered" evidence="1">
    <location>
        <begin position="182"/>
        <end position="205"/>
    </location>
</feature>
<reference evidence="3 4" key="1">
    <citation type="journal article" date="2016" name="Nat. Commun.">
        <title>Thousands of microbial genomes shed light on interconnected biogeochemical processes in an aquifer system.</title>
        <authorList>
            <person name="Anantharaman K."/>
            <person name="Brown C.T."/>
            <person name="Hug L.A."/>
            <person name="Sharon I."/>
            <person name="Castelle C.J."/>
            <person name="Probst A.J."/>
            <person name="Thomas B.C."/>
            <person name="Singh A."/>
            <person name="Wilkins M.J."/>
            <person name="Karaoz U."/>
            <person name="Brodie E.L."/>
            <person name="Williams K.H."/>
            <person name="Hubbard S.S."/>
            <person name="Banfield J.F."/>
        </authorList>
    </citation>
    <scope>NUCLEOTIDE SEQUENCE [LARGE SCALE GENOMIC DNA]</scope>
</reference>
<dbReference type="AlphaFoldDB" id="A0A1F5ECK4"/>
<proteinExistence type="predicted"/>
<dbReference type="STRING" id="1797471.A3A71_03280"/>
<gene>
    <name evidence="3" type="ORF">A3A71_03280</name>
</gene>
<organism evidence="3 4">
    <name type="scientific">Candidatus Berkelbacteria bacterium RIFCSPLOWO2_01_FULL_50_28</name>
    <dbReference type="NCBI Taxonomy" id="1797471"/>
    <lineage>
        <taxon>Bacteria</taxon>
        <taxon>Candidatus Berkelbacteria</taxon>
    </lineage>
</organism>
<name>A0A1F5ECK4_9BACT</name>
<sequence>MLRDPRPAPDALLRIGDPWPLTIETRWSGWTGEAVRAQDQRSHQVETGLRAARSDAKRTVIPIQSGHPFRSIPDTRYFRAPRLLHDLEIGRGDGTYRNRLASLARIDLLILDDWLVAPLSDVHRRDLLEILDDRYDRRSTMICAQLPLEHWHEAIGDPTLADATLDRLVHYAYRLEIQGESLRKSKGSTRTQPVSSTRQRRPEDR</sequence>
<dbReference type="SUPFAM" id="SSF52540">
    <property type="entry name" value="P-loop containing nucleoside triphosphate hydrolases"/>
    <property type="match status" value="1"/>
</dbReference>
<dbReference type="InterPro" id="IPR002611">
    <property type="entry name" value="IstB_ATP-bd"/>
</dbReference>